<sequence length="242" mass="26268">MTMFGKFLRIAILAPVFLIGSGSSTQALQFLTEEFPPYNYTKNGIVIGSATAVVRALAASLGETVSIEVLPWHRALEETAAGPDTMLFVGARTADREHRFKWIGPILKTKLVLLGRKGPEASWSEILDHANILVQAKGPCHELLTGLQAHNLETAMDELTNARKFVGGRSPLWCSSPDVLSAMLARTGNRFDAFEVKHVVGSIDGYILASPDIPDAEIQRWQDALDKMAANGTLATISNIGR</sequence>
<keyword evidence="4" id="KW-1185">Reference proteome</keyword>
<protein>
    <submittedName>
        <fullName evidence="3">Substrate-binding periplasmic protein</fullName>
    </submittedName>
</protein>
<dbReference type="RefSeq" id="WP_379876933.1">
    <property type="nucleotide sequence ID" value="NZ_JBHUIP010000012.1"/>
</dbReference>
<dbReference type="Proteomes" id="UP001597295">
    <property type="component" value="Unassembled WGS sequence"/>
</dbReference>
<proteinExistence type="predicted"/>
<dbReference type="InterPro" id="IPR001638">
    <property type="entry name" value="Solute-binding_3/MltF_N"/>
</dbReference>
<evidence type="ECO:0000259" key="2">
    <source>
        <dbReference type="Pfam" id="PF00497"/>
    </source>
</evidence>
<organism evidence="3 4">
    <name type="scientific">Lacibacterium aquatile</name>
    <dbReference type="NCBI Taxonomy" id="1168082"/>
    <lineage>
        <taxon>Bacteria</taxon>
        <taxon>Pseudomonadati</taxon>
        <taxon>Pseudomonadota</taxon>
        <taxon>Alphaproteobacteria</taxon>
        <taxon>Rhodospirillales</taxon>
        <taxon>Rhodospirillaceae</taxon>
    </lineage>
</organism>
<comment type="caution">
    <text evidence="3">The sequence shown here is derived from an EMBL/GenBank/DDBJ whole genome shotgun (WGS) entry which is preliminary data.</text>
</comment>
<evidence type="ECO:0000313" key="4">
    <source>
        <dbReference type="Proteomes" id="UP001597295"/>
    </source>
</evidence>
<dbReference type="Pfam" id="PF00497">
    <property type="entry name" value="SBP_bac_3"/>
    <property type="match status" value="1"/>
</dbReference>
<reference evidence="4" key="1">
    <citation type="journal article" date="2019" name="Int. J. Syst. Evol. Microbiol.">
        <title>The Global Catalogue of Microorganisms (GCM) 10K type strain sequencing project: providing services to taxonomists for standard genome sequencing and annotation.</title>
        <authorList>
            <consortium name="The Broad Institute Genomics Platform"/>
            <consortium name="The Broad Institute Genome Sequencing Center for Infectious Disease"/>
            <person name="Wu L."/>
            <person name="Ma J."/>
        </authorList>
    </citation>
    <scope>NUCLEOTIDE SEQUENCE [LARGE SCALE GENOMIC DNA]</scope>
    <source>
        <strain evidence="4">CGMCC 1.19062</strain>
    </source>
</reference>
<name>A0ABW5DXD0_9PROT</name>
<feature type="domain" description="Solute-binding protein family 3/N-terminal" evidence="2">
    <location>
        <begin position="33"/>
        <end position="239"/>
    </location>
</feature>
<dbReference type="EMBL" id="JBHUIP010000012">
    <property type="protein sequence ID" value="MFD2263890.1"/>
    <property type="molecule type" value="Genomic_DNA"/>
</dbReference>
<feature type="signal peptide" evidence="1">
    <location>
        <begin position="1"/>
        <end position="27"/>
    </location>
</feature>
<dbReference type="Gene3D" id="3.40.190.10">
    <property type="entry name" value="Periplasmic binding protein-like II"/>
    <property type="match status" value="2"/>
</dbReference>
<gene>
    <name evidence="3" type="ORF">ACFSM5_13390</name>
</gene>
<dbReference type="PANTHER" id="PTHR38834">
    <property type="entry name" value="PERIPLASMIC SUBSTRATE BINDING PROTEIN FAMILY 3"/>
    <property type="match status" value="1"/>
</dbReference>
<feature type="chain" id="PRO_5046597795" evidence="1">
    <location>
        <begin position="28"/>
        <end position="242"/>
    </location>
</feature>
<evidence type="ECO:0000313" key="3">
    <source>
        <dbReference type="EMBL" id="MFD2263890.1"/>
    </source>
</evidence>
<accession>A0ABW5DXD0</accession>
<evidence type="ECO:0000256" key="1">
    <source>
        <dbReference type="SAM" id="SignalP"/>
    </source>
</evidence>
<keyword evidence="1" id="KW-0732">Signal</keyword>
<dbReference type="PANTHER" id="PTHR38834:SF3">
    <property type="entry name" value="SOLUTE-BINDING PROTEIN FAMILY 3_N-TERMINAL DOMAIN-CONTAINING PROTEIN"/>
    <property type="match status" value="1"/>
</dbReference>
<dbReference type="SUPFAM" id="SSF53850">
    <property type="entry name" value="Periplasmic binding protein-like II"/>
    <property type="match status" value="1"/>
</dbReference>